<name>X0WLJ2_9ZZZZ</name>
<feature type="non-terminal residue" evidence="1">
    <location>
        <position position="243"/>
    </location>
</feature>
<proteinExistence type="predicted"/>
<organism evidence="1">
    <name type="scientific">marine sediment metagenome</name>
    <dbReference type="NCBI Taxonomy" id="412755"/>
    <lineage>
        <taxon>unclassified sequences</taxon>
        <taxon>metagenomes</taxon>
        <taxon>ecological metagenomes</taxon>
    </lineage>
</organism>
<accession>X0WLJ2</accession>
<gene>
    <name evidence="1" type="ORF">S01H1_72029</name>
</gene>
<sequence length="243" mass="26895">FDCASRDNLGNYDRGVGVITFTAHGTWLNVNIDADPGVITFTPLGDYVGSVLIVADPGVITFSGGTPDVLMEFFKSNWAKWSDIGNLDFTIWKDNVAGEMPLDWKGWIWNIKKHRNKPVYYGENGVSVLTPSGRNFGLNTVYRIGLKGKNAVAGDDFDQFFIDNKGQLFHFGESLEKLDYSEYLNDLTNPVLSWDAENYLLYICDGTYGFVYSPRSKSLGKGPVNITGIFSQSGTFYATSPAA</sequence>
<comment type="caution">
    <text evidence="1">The sequence shown here is derived from an EMBL/GenBank/DDBJ whole genome shotgun (WGS) entry which is preliminary data.</text>
</comment>
<evidence type="ECO:0000313" key="1">
    <source>
        <dbReference type="EMBL" id="GAG31849.1"/>
    </source>
</evidence>
<dbReference type="AlphaFoldDB" id="X0WLJ2"/>
<feature type="non-terminal residue" evidence="1">
    <location>
        <position position="1"/>
    </location>
</feature>
<protein>
    <submittedName>
        <fullName evidence="1">Uncharacterized protein</fullName>
    </submittedName>
</protein>
<reference evidence="1" key="1">
    <citation type="journal article" date="2014" name="Front. Microbiol.">
        <title>High frequency of phylogenetically diverse reductive dehalogenase-homologous genes in deep subseafloor sedimentary metagenomes.</title>
        <authorList>
            <person name="Kawai M."/>
            <person name="Futagami T."/>
            <person name="Toyoda A."/>
            <person name="Takaki Y."/>
            <person name="Nishi S."/>
            <person name="Hori S."/>
            <person name="Arai W."/>
            <person name="Tsubouchi T."/>
            <person name="Morono Y."/>
            <person name="Uchiyama I."/>
            <person name="Ito T."/>
            <person name="Fujiyama A."/>
            <person name="Inagaki F."/>
            <person name="Takami H."/>
        </authorList>
    </citation>
    <scope>NUCLEOTIDE SEQUENCE</scope>
    <source>
        <strain evidence="1">Expedition CK06-06</strain>
    </source>
</reference>
<dbReference type="EMBL" id="BARS01048007">
    <property type="protein sequence ID" value="GAG31849.1"/>
    <property type="molecule type" value="Genomic_DNA"/>
</dbReference>